<protein>
    <recommendedName>
        <fullName evidence="3">Uridine kinase</fullName>
    </recommendedName>
</protein>
<organism evidence="1 2">
    <name type="scientific">Paractinoplanes pyxinae</name>
    <dbReference type="NCBI Taxonomy" id="2997416"/>
    <lineage>
        <taxon>Bacteria</taxon>
        <taxon>Bacillati</taxon>
        <taxon>Actinomycetota</taxon>
        <taxon>Actinomycetes</taxon>
        <taxon>Micromonosporales</taxon>
        <taxon>Micromonosporaceae</taxon>
        <taxon>Paractinoplanes</taxon>
    </lineage>
</organism>
<dbReference type="RefSeq" id="WP_267566398.1">
    <property type="nucleotide sequence ID" value="NZ_JAPNTZ010000010.1"/>
</dbReference>
<evidence type="ECO:0000313" key="2">
    <source>
        <dbReference type="Proteomes" id="UP001151002"/>
    </source>
</evidence>
<dbReference type="SUPFAM" id="SSF52540">
    <property type="entry name" value="P-loop containing nucleoside triphosphate hydrolases"/>
    <property type="match status" value="1"/>
</dbReference>
<name>A0ABT4B675_9ACTN</name>
<keyword evidence="2" id="KW-1185">Reference proteome</keyword>
<sequence>MNLGPGEPEGGPWTVDPLDAFARSLAGARVIAVDGRGGSGKTVLAARLASLLEQATVVHSDDVAWNHSRFGWDDLMLDGILTPFRRGDPVRYRLPAWERLGREGHIVVPAGTTTLIIEGVGVSRRSLAPHVDVAIWVQSDYEEAKARGIRRDIATEGRTEAGALQNWDEWEAEEVPFLLDDRPWDRADILVSTSIPHDPDTEVVTSRPRP</sequence>
<evidence type="ECO:0008006" key="3">
    <source>
        <dbReference type="Google" id="ProtNLM"/>
    </source>
</evidence>
<dbReference type="Gene3D" id="3.40.50.300">
    <property type="entry name" value="P-loop containing nucleotide triphosphate hydrolases"/>
    <property type="match status" value="1"/>
</dbReference>
<comment type="caution">
    <text evidence="1">The sequence shown here is derived from an EMBL/GenBank/DDBJ whole genome shotgun (WGS) entry which is preliminary data.</text>
</comment>
<reference evidence="1" key="1">
    <citation type="submission" date="2022-11" db="EMBL/GenBank/DDBJ databases">
        <authorList>
            <person name="Somphong A."/>
            <person name="Phongsopitanun W."/>
        </authorList>
    </citation>
    <scope>NUCLEOTIDE SEQUENCE</scope>
    <source>
        <strain evidence="1">Pm04-4</strain>
    </source>
</reference>
<dbReference type="InterPro" id="IPR027417">
    <property type="entry name" value="P-loop_NTPase"/>
</dbReference>
<proteinExistence type="predicted"/>
<accession>A0ABT4B675</accession>
<gene>
    <name evidence="1" type="ORF">OWR29_28805</name>
</gene>
<evidence type="ECO:0000313" key="1">
    <source>
        <dbReference type="EMBL" id="MCY1142012.1"/>
    </source>
</evidence>
<dbReference type="EMBL" id="JAPNTZ010000010">
    <property type="protein sequence ID" value="MCY1142012.1"/>
    <property type="molecule type" value="Genomic_DNA"/>
</dbReference>
<dbReference type="Proteomes" id="UP001151002">
    <property type="component" value="Unassembled WGS sequence"/>
</dbReference>